<keyword evidence="3" id="KW-1185">Reference proteome</keyword>
<protein>
    <recommendedName>
        <fullName evidence="1">Endonuclease/exonuclease/phosphatase domain-containing protein</fullName>
    </recommendedName>
</protein>
<dbReference type="InterPro" id="IPR005135">
    <property type="entry name" value="Endo/exonuclease/phosphatase"/>
</dbReference>
<accession>A0AAV2MYS1</accession>
<dbReference type="AlphaFoldDB" id="A0AAV2MYS1"/>
<dbReference type="EMBL" id="CAXIPU020000631">
    <property type="protein sequence ID" value="CAL1672523.1"/>
    <property type="molecule type" value="Genomic_DNA"/>
</dbReference>
<dbReference type="InterPro" id="IPR036691">
    <property type="entry name" value="Endo/exonu/phosph_ase_sf"/>
</dbReference>
<feature type="domain" description="Endonuclease/exonuclease/phosphatase" evidence="1">
    <location>
        <begin position="98"/>
        <end position="190"/>
    </location>
</feature>
<comment type="caution">
    <text evidence="2">The sequence shown here is derived from an EMBL/GenBank/DDBJ whole genome shotgun (WGS) entry which is preliminary data.</text>
</comment>
<sequence length="198" mass="21859">MELKVLQINAQGFISVAANLKKCTEAEIDVIVIQESYAYKGKVKGYATSSARTIQPSSNHPQVAIIVLNQKIDVMQIDTESSSHVIGAYITTAVGDHYLIAAYFQYSHEVAPYINMLENMVKKIGREKRIICADVNANSVTWNSKSTDDRGEKVEELITDNRLIIIEANNPPTYSSSTGESNIDITLAIKNAYSDIVN</sequence>
<evidence type="ECO:0000259" key="1">
    <source>
        <dbReference type="Pfam" id="PF14529"/>
    </source>
</evidence>
<name>A0AAV2MYS1_9HYME</name>
<proteinExistence type="predicted"/>
<reference evidence="2" key="1">
    <citation type="submission" date="2024-04" db="EMBL/GenBank/DDBJ databases">
        <authorList>
            <consortium name="Molecular Ecology Group"/>
        </authorList>
    </citation>
    <scope>NUCLEOTIDE SEQUENCE</scope>
</reference>
<dbReference type="Pfam" id="PF14529">
    <property type="entry name" value="Exo_endo_phos_2"/>
    <property type="match status" value="1"/>
</dbReference>
<dbReference type="PANTHER" id="PTHR33273">
    <property type="entry name" value="DOMAIN-CONTAINING PROTEIN, PUTATIVE-RELATED"/>
    <property type="match status" value="1"/>
</dbReference>
<dbReference type="GO" id="GO:0003824">
    <property type="term" value="F:catalytic activity"/>
    <property type="evidence" value="ECO:0007669"/>
    <property type="project" value="InterPro"/>
</dbReference>
<evidence type="ECO:0000313" key="3">
    <source>
        <dbReference type="Proteomes" id="UP001497644"/>
    </source>
</evidence>
<organism evidence="2 3">
    <name type="scientific">Lasius platythorax</name>
    <dbReference type="NCBI Taxonomy" id="488582"/>
    <lineage>
        <taxon>Eukaryota</taxon>
        <taxon>Metazoa</taxon>
        <taxon>Ecdysozoa</taxon>
        <taxon>Arthropoda</taxon>
        <taxon>Hexapoda</taxon>
        <taxon>Insecta</taxon>
        <taxon>Pterygota</taxon>
        <taxon>Neoptera</taxon>
        <taxon>Endopterygota</taxon>
        <taxon>Hymenoptera</taxon>
        <taxon>Apocrita</taxon>
        <taxon>Aculeata</taxon>
        <taxon>Formicoidea</taxon>
        <taxon>Formicidae</taxon>
        <taxon>Formicinae</taxon>
        <taxon>Lasius</taxon>
        <taxon>Lasius</taxon>
    </lineage>
</organism>
<evidence type="ECO:0000313" key="2">
    <source>
        <dbReference type="EMBL" id="CAL1672523.1"/>
    </source>
</evidence>
<dbReference type="Gene3D" id="3.60.10.10">
    <property type="entry name" value="Endonuclease/exonuclease/phosphatase"/>
    <property type="match status" value="1"/>
</dbReference>
<dbReference type="SUPFAM" id="SSF56219">
    <property type="entry name" value="DNase I-like"/>
    <property type="match status" value="1"/>
</dbReference>
<dbReference type="PANTHER" id="PTHR33273:SF4">
    <property type="entry name" value="ENDONUCLEASE_EXONUCLEASE_PHOSPHATASE DOMAIN-CONTAINING PROTEIN"/>
    <property type="match status" value="1"/>
</dbReference>
<dbReference type="Proteomes" id="UP001497644">
    <property type="component" value="Unassembled WGS sequence"/>
</dbReference>
<gene>
    <name evidence="2" type="ORF">LPLAT_LOCUS8327</name>
</gene>